<proteinExistence type="predicted"/>
<dbReference type="EMBL" id="WUEY01000035">
    <property type="protein sequence ID" value="NEI74621.1"/>
    <property type="molecule type" value="Genomic_DNA"/>
</dbReference>
<protein>
    <submittedName>
        <fullName evidence="2">Uncharacterized protein</fullName>
    </submittedName>
</protein>
<dbReference type="RefSeq" id="WP_163994068.1">
    <property type="nucleotide sequence ID" value="NZ_WUEY01000035.1"/>
</dbReference>
<feature type="chain" id="PRO_5026799167" evidence="1">
    <location>
        <begin position="25"/>
        <end position="101"/>
    </location>
</feature>
<reference evidence="2 3" key="1">
    <citation type="submission" date="2019-12" db="EMBL/GenBank/DDBJ databases">
        <title>Rhizobium genotypes associated with high levels of biological nitrogen fixation by grain legumes in a temperate-maritime cropping system.</title>
        <authorList>
            <person name="Maluk M."/>
            <person name="Francesc Ferrando Molina F."/>
            <person name="Lopez Del Egido L."/>
            <person name="Lafos M."/>
            <person name="Langarica-Fuentes A."/>
            <person name="Gebre Yohannes G."/>
            <person name="Young M.W."/>
            <person name="Martin P."/>
            <person name="Gantlett R."/>
            <person name="Kenicer G."/>
            <person name="Hawes C."/>
            <person name="Begg G.S."/>
            <person name="Quilliam R.S."/>
            <person name="Squire G.R."/>
            <person name="Poole P.S."/>
            <person name="Young P.W."/>
            <person name="Iannetta P.M."/>
            <person name="James E.K."/>
        </authorList>
    </citation>
    <scope>NUCLEOTIDE SEQUENCE [LARGE SCALE GENOMIC DNA]</scope>
    <source>
        <strain evidence="2 3">JHI1118</strain>
    </source>
</reference>
<comment type="caution">
    <text evidence="2">The sequence shown here is derived from an EMBL/GenBank/DDBJ whole genome shotgun (WGS) entry which is preliminary data.</text>
</comment>
<evidence type="ECO:0000313" key="2">
    <source>
        <dbReference type="EMBL" id="NEI74621.1"/>
    </source>
</evidence>
<sequence length="101" mass="10687">MSKSTIKRLFVICAVASMPFAALAQQSDPPTQTTGPNYSFSVGSRPADIGTGFSIYSATSATADQQFHVQCNCNDFSLAVATCPAPRYECYCSPSASLVCE</sequence>
<evidence type="ECO:0000313" key="3">
    <source>
        <dbReference type="Proteomes" id="UP000483035"/>
    </source>
</evidence>
<gene>
    <name evidence="2" type="ORF">GR212_34330</name>
</gene>
<dbReference type="AlphaFoldDB" id="A0A6L9UH44"/>
<accession>A0A6L9UH44</accession>
<feature type="signal peptide" evidence="1">
    <location>
        <begin position="1"/>
        <end position="24"/>
    </location>
</feature>
<evidence type="ECO:0000256" key="1">
    <source>
        <dbReference type="SAM" id="SignalP"/>
    </source>
</evidence>
<keyword evidence="1" id="KW-0732">Signal</keyword>
<organism evidence="2 3">
    <name type="scientific">Rhizobium lusitanum</name>
    <dbReference type="NCBI Taxonomy" id="293958"/>
    <lineage>
        <taxon>Bacteria</taxon>
        <taxon>Pseudomonadati</taxon>
        <taxon>Pseudomonadota</taxon>
        <taxon>Alphaproteobacteria</taxon>
        <taxon>Hyphomicrobiales</taxon>
        <taxon>Rhizobiaceae</taxon>
        <taxon>Rhizobium/Agrobacterium group</taxon>
        <taxon>Rhizobium</taxon>
    </lineage>
</organism>
<name>A0A6L9UH44_9HYPH</name>
<dbReference type="Proteomes" id="UP000483035">
    <property type="component" value="Unassembled WGS sequence"/>
</dbReference>